<dbReference type="PANTHER" id="PTHR11803:SF58">
    <property type="entry name" value="PROTEIN HMF1-RELATED"/>
    <property type="match status" value="1"/>
</dbReference>
<sequence length="127" mass="13398">MSDIQLIHTDKAPAAVGPYSQATAVNGTLYVSGQLGIIPSEGKLAEGFKAQTRQALKNLKAILEEAGSSLDKVMAVDVFIMDMGRFADLNGIYAEYFSSHKPARAAVQVAGLPLGGLVEFKCVAVID</sequence>
<dbReference type="SUPFAM" id="SSF55298">
    <property type="entry name" value="YjgF-like"/>
    <property type="match status" value="1"/>
</dbReference>
<organism evidence="2 3">
    <name type="scientific">Pseudodesulfovibrio karagichevae</name>
    <dbReference type="NCBI Taxonomy" id="3239305"/>
    <lineage>
        <taxon>Bacteria</taxon>
        <taxon>Pseudomonadati</taxon>
        <taxon>Thermodesulfobacteriota</taxon>
        <taxon>Desulfovibrionia</taxon>
        <taxon>Desulfovibrionales</taxon>
        <taxon>Desulfovibrionaceae</taxon>
    </lineage>
</organism>
<dbReference type="Proteomes" id="UP001568698">
    <property type="component" value="Unassembled WGS sequence"/>
</dbReference>
<evidence type="ECO:0000256" key="1">
    <source>
        <dbReference type="ARBA" id="ARBA00010552"/>
    </source>
</evidence>
<dbReference type="InterPro" id="IPR035959">
    <property type="entry name" value="RutC-like_sf"/>
</dbReference>
<dbReference type="PANTHER" id="PTHR11803">
    <property type="entry name" value="2-IMINOBUTANOATE/2-IMINOPROPANOATE DEAMINASE RIDA"/>
    <property type="match status" value="1"/>
</dbReference>
<comment type="similarity">
    <text evidence="1">Belongs to the RutC family.</text>
</comment>
<dbReference type="Pfam" id="PF01042">
    <property type="entry name" value="Ribonuc_L-PSP"/>
    <property type="match status" value="1"/>
</dbReference>
<dbReference type="NCBIfam" id="TIGR00004">
    <property type="entry name" value="Rid family detoxifying hydrolase"/>
    <property type="match status" value="1"/>
</dbReference>
<comment type="caution">
    <text evidence="2">The sequence shown here is derived from an EMBL/GenBank/DDBJ whole genome shotgun (WGS) entry which is preliminary data.</text>
</comment>
<reference evidence="2 3" key="1">
    <citation type="submission" date="2024-08" db="EMBL/GenBank/DDBJ databases">
        <title>Sulfate-reducing bacteria isolated from formation water of the oil field in Kazakhstan and description of Pseudodesulfovibrio sp.</title>
        <authorList>
            <person name="Bidzhieva S.K."/>
            <person name="Tourova T.P."/>
            <person name="Grouzdev D.S."/>
            <person name="Beletsky A.V."/>
            <person name="Sokolova D.S."/>
            <person name="Samigullina S.R."/>
            <person name="Poltaraus A.B."/>
            <person name="Avtukh A.N."/>
            <person name="Tereshina V.M."/>
            <person name="Zhaparov N.S."/>
            <person name="Mardanov A.V."/>
            <person name="Nazina T.N."/>
        </authorList>
    </citation>
    <scope>NUCLEOTIDE SEQUENCE [LARGE SCALE GENOMIC DNA]</scope>
    <source>
        <strain evidence="2 3">9FUS</strain>
    </source>
</reference>
<keyword evidence="3" id="KW-1185">Reference proteome</keyword>
<proteinExistence type="inferred from homology"/>
<dbReference type="InterPro" id="IPR006056">
    <property type="entry name" value="RidA"/>
</dbReference>
<dbReference type="RefSeq" id="WP_371385468.1">
    <property type="nucleotide sequence ID" value="NZ_JBGLYH010000007.1"/>
</dbReference>
<accession>A0ABV4K1N0</accession>
<dbReference type="Gene3D" id="3.30.1330.40">
    <property type="entry name" value="RutC-like"/>
    <property type="match status" value="1"/>
</dbReference>
<dbReference type="EMBL" id="JBGLYH010000007">
    <property type="protein sequence ID" value="MEZ7195925.1"/>
    <property type="molecule type" value="Genomic_DNA"/>
</dbReference>
<gene>
    <name evidence="2" type="ORF">AB6M95_04125</name>
</gene>
<protein>
    <submittedName>
        <fullName evidence="2">RidA family protein</fullName>
    </submittedName>
</protein>
<evidence type="ECO:0000313" key="3">
    <source>
        <dbReference type="Proteomes" id="UP001568698"/>
    </source>
</evidence>
<name>A0ABV4K1N0_9BACT</name>
<dbReference type="CDD" id="cd00448">
    <property type="entry name" value="YjgF_YER057c_UK114_family"/>
    <property type="match status" value="1"/>
</dbReference>
<dbReference type="InterPro" id="IPR006175">
    <property type="entry name" value="YjgF/YER057c/UK114"/>
</dbReference>
<evidence type="ECO:0000313" key="2">
    <source>
        <dbReference type="EMBL" id="MEZ7195925.1"/>
    </source>
</evidence>